<dbReference type="PANTHER" id="PTHR42923:SF47">
    <property type="entry name" value="BLR3003 PROTEIN"/>
    <property type="match status" value="1"/>
</dbReference>
<dbReference type="RefSeq" id="WP_167072704.1">
    <property type="nucleotide sequence ID" value="NZ_JAAOZC010000003.1"/>
</dbReference>
<keyword evidence="3" id="KW-1185">Reference proteome</keyword>
<evidence type="ECO:0000313" key="2">
    <source>
        <dbReference type="EMBL" id="NIJ07847.1"/>
    </source>
</evidence>
<dbReference type="EMBL" id="JAAOZC010000003">
    <property type="protein sequence ID" value="NIJ07847.1"/>
    <property type="molecule type" value="Genomic_DNA"/>
</dbReference>
<dbReference type="Gene3D" id="3.50.50.60">
    <property type="entry name" value="FAD/NAD(P)-binding domain"/>
    <property type="match status" value="2"/>
</dbReference>
<gene>
    <name evidence="2" type="ORF">FHS31_001457</name>
</gene>
<dbReference type="Pfam" id="PF01593">
    <property type="entry name" value="Amino_oxidase"/>
    <property type="match status" value="1"/>
</dbReference>
<dbReference type="InterPro" id="IPR017830">
    <property type="entry name" value="SQase_HpnE"/>
</dbReference>
<dbReference type="Proteomes" id="UP000727456">
    <property type="component" value="Unassembled WGS sequence"/>
</dbReference>
<dbReference type="InterPro" id="IPR036188">
    <property type="entry name" value="FAD/NAD-bd_sf"/>
</dbReference>
<dbReference type="PANTHER" id="PTHR42923">
    <property type="entry name" value="PROTOPORPHYRINOGEN OXIDASE"/>
    <property type="match status" value="1"/>
</dbReference>
<feature type="domain" description="Amine oxidase" evidence="1">
    <location>
        <begin position="11"/>
        <end position="407"/>
    </location>
</feature>
<name>A0ABX0TQQ9_9SPHN</name>
<sequence>MRRAHVVGAGLAGLSAAMALIEKGYSVRLSEAAPHAGGRCRSYRDPKLGVVIDNGNHLVLSGNTHVGAYLERIGASGGLIGPEEAIFDFADLRDGARWRLRPNAGPIPWWIASSARRVPGTKARDYLPLAKLGRAGRDETIPDSLPAKGLLWERLLDPFFVSALNTPSATASAKLAGAIVTGTLQKGGRACRPLVAHPTLGATFVDPALAWLKAKGADIRLGRRLRAIDAGDRVIGLTFADTSDPIAADEPVILAVPAWSATELLPGLTAPDQHHAIVNAHFLMPAPANAPLLTGVIGGTAHWIFAFPDRLSVTISAADALCDMDRDQLAARIWADVAATLSIPEPMPPWQIVRERRATFAATPAQDRRRPAARTSLANLFLAGDWTQTGLPATIEGAIQSGETAAALTDGR</sequence>
<dbReference type="InterPro" id="IPR050464">
    <property type="entry name" value="Zeta_carotene_desat/Oxidored"/>
</dbReference>
<proteinExistence type="predicted"/>
<dbReference type="InterPro" id="IPR002937">
    <property type="entry name" value="Amino_oxidase"/>
</dbReference>
<protein>
    <submittedName>
        <fullName evidence="2">Squalene-associated FAD-dependent desaturase</fullName>
    </submittedName>
</protein>
<accession>A0ABX0TQQ9</accession>
<comment type="caution">
    <text evidence="2">The sequence shown here is derived from an EMBL/GenBank/DDBJ whole genome shotgun (WGS) entry which is preliminary data.</text>
</comment>
<organism evidence="2 3">
    <name type="scientific">Sphingomonas vulcanisoli</name>
    <dbReference type="NCBI Taxonomy" id="1658060"/>
    <lineage>
        <taxon>Bacteria</taxon>
        <taxon>Pseudomonadati</taxon>
        <taxon>Pseudomonadota</taxon>
        <taxon>Alphaproteobacteria</taxon>
        <taxon>Sphingomonadales</taxon>
        <taxon>Sphingomonadaceae</taxon>
        <taxon>Sphingomonas</taxon>
    </lineage>
</organism>
<evidence type="ECO:0000313" key="3">
    <source>
        <dbReference type="Proteomes" id="UP000727456"/>
    </source>
</evidence>
<dbReference type="NCBIfam" id="TIGR03467">
    <property type="entry name" value="HpnE"/>
    <property type="match status" value="1"/>
</dbReference>
<reference evidence="2 3" key="1">
    <citation type="submission" date="2020-03" db="EMBL/GenBank/DDBJ databases">
        <title>Genomic Encyclopedia of Type Strains, Phase III (KMG-III): the genomes of soil and plant-associated and newly described type strains.</title>
        <authorList>
            <person name="Whitman W."/>
        </authorList>
    </citation>
    <scope>NUCLEOTIDE SEQUENCE [LARGE SCALE GENOMIC DNA]</scope>
    <source>
        <strain evidence="2 3">CECT 8804</strain>
    </source>
</reference>
<dbReference type="SUPFAM" id="SSF51905">
    <property type="entry name" value="FAD/NAD(P)-binding domain"/>
    <property type="match status" value="1"/>
</dbReference>
<evidence type="ECO:0000259" key="1">
    <source>
        <dbReference type="Pfam" id="PF01593"/>
    </source>
</evidence>